<name>A0A2I0X0P1_9ASPA</name>
<reference evidence="1 2" key="2">
    <citation type="journal article" date="2017" name="Nature">
        <title>The Apostasia genome and the evolution of orchids.</title>
        <authorList>
            <person name="Zhang G.Q."/>
            <person name="Liu K.W."/>
            <person name="Li Z."/>
            <person name="Lohaus R."/>
            <person name="Hsiao Y.Y."/>
            <person name="Niu S.C."/>
            <person name="Wang J.Y."/>
            <person name="Lin Y.C."/>
            <person name="Xu Q."/>
            <person name="Chen L.J."/>
            <person name="Yoshida K."/>
            <person name="Fujiwara S."/>
            <person name="Wang Z.W."/>
            <person name="Zhang Y.Q."/>
            <person name="Mitsuda N."/>
            <person name="Wang M."/>
            <person name="Liu G.H."/>
            <person name="Pecoraro L."/>
            <person name="Huang H.X."/>
            <person name="Xiao X.J."/>
            <person name="Lin M."/>
            <person name="Wu X.Y."/>
            <person name="Wu W.L."/>
            <person name="Chen Y.Y."/>
            <person name="Chang S.B."/>
            <person name="Sakamoto S."/>
            <person name="Ohme-Takagi M."/>
            <person name="Yagi M."/>
            <person name="Zeng S.J."/>
            <person name="Shen C.Y."/>
            <person name="Yeh C.M."/>
            <person name="Luo Y.B."/>
            <person name="Tsai W.C."/>
            <person name="Van de Peer Y."/>
            <person name="Liu Z.J."/>
        </authorList>
    </citation>
    <scope>NUCLEOTIDE SEQUENCE [LARGE SCALE GENOMIC DNA]</scope>
    <source>
        <tissue evidence="1">The whole plant</tissue>
    </source>
</reference>
<dbReference type="EMBL" id="KZ502237">
    <property type="protein sequence ID" value="PKU81484.1"/>
    <property type="molecule type" value="Genomic_DNA"/>
</dbReference>
<accession>A0A2I0X0P1</accession>
<dbReference type="AlphaFoldDB" id="A0A2I0X0P1"/>
<dbReference type="Proteomes" id="UP000233837">
    <property type="component" value="Unassembled WGS sequence"/>
</dbReference>
<sequence>MVEMRAGGLEKGRESVEKINHEPERFLRLMVMDGAREVTPTILKEQTGLEAYLMGCPIRGVILDPIVAMKMGIQGQGRPKRGLLALHASIPRSSRPLVWISLSFSRENEREIGNGRLDLACWLYHSTSSHLSERSSLSRFEAVRAGQQGGCLHSTPPFQEAAALWYGSPSHSHERMRRRLSLSSVLKATRAGQETKGAIYVAIPIPLAPLSSSSLLFSTRPSKRKKICYFFDFST</sequence>
<evidence type="ECO:0000313" key="1">
    <source>
        <dbReference type="EMBL" id="PKU81484.1"/>
    </source>
</evidence>
<keyword evidence="2" id="KW-1185">Reference proteome</keyword>
<protein>
    <submittedName>
        <fullName evidence="1">Uncharacterized protein</fullName>
    </submittedName>
</protein>
<proteinExistence type="predicted"/>
<evidence type="ECO:0000313" key="2">
    <source>
        <dbReference type="Proteomes" id="UP000233837"/>
    </source>
</evidence>
<gene>
    <name evidence="1" type="ORF">MA16_Dca023725</name>
</gene>
<reference evidence="1 2" key="1">
    <citation type="journal article" date="2016" name="Sci. Rep.">
        <title>The Dendrobium catenatum Lindl. genome sequence provides insights into polysaccharide synthase, floral development and adaptive evolution.</title>
        <authorList>
            <person name="Zhang G.Q."/>
            <person name="Xu Q."/>
            <person name="Bian C."/>
            <person name="Tsai W.C."/>
            <person name="Yeh C.M."/>
            <person name="Liu K.W."/>
            <person name="Yoshida K."/>
            <person name="Zhang L.S."/>
            <person name="Chang S.B."/>
            <person name="Chen F."/>
            <person name="Shi Y."/>
            <person name="Su Y.Y."/>
            <person name="Zhang Y.Q."/>
            <person name="Chen L.J."/>
            <person name="Yin Y."/>
            <person name="Lin M."/>
            <person name="Huang H."/>
            <person name="Deng H."/>
            <person name="Wang Z.W."/>
            <person name="Zhu S.L."/>
            <person name="Zhao X."/>
            <person name="Deng C."/>
            <person name="Niu S.C."/>
            <person name="Huang J."/>
            <person name="Wang M."/>
            <person name="Liu G.H."/>
            <person name="Yang H.J."/>
            <person name="Xiao X.J."/>
            <person name="Hsiao Y.Y."/>
            <person name="Wu W.L."/>
            <person name="Chen Y.Y."/>
            <person name="Mitsuda N."/>
            <person name="Ohme-Takagi M."/>
            <person name="Luo Y.B."/>
            <person name="Van de Peer Y."/>
            <person name="Liu Z.J."/>
        </authorList>
    </citation>
    <scope>NUCLEOTIDE SEQUENCE [LARGE SCALE GENOMIC DNA]</scope>
    <source>
        <tissue evidence="1">The whole plant</tissue>
    </source>
</reference>
<organism evidence="1 2">
    <name type="scientific">Dendrobium catenatum</name>
    <dbReference type="NCBI Taxonomy" id="906689"/>
    <lineage>
        <taxon>Eukaryota</taxon>
        <taxon>Viridiplantae</taxon>
        <taxon>Streptophyta</taxon>
        <taxon>Embryophyta</taxon>
        <taxon>Tracheophyta</taxon>
        <taxon>Spermatophyta</taxon>
        <taxon>Magnoliopsida</taxon>
        <taxon>Liliopsida</taxon>
        <taxon>Asparagales</taxon>
        <taxon>Orchidaceae</taxon>
        <taxon>Epidendroideae</taxon>
        <taxon>Malaxideae</taxon>
        <taxon>Dendrobiinae</taxon>
        <taxon>Dendrobium</taxon>
    </lineage>
</organism>